<keyword evidence="1" id="KW-1133">Transmembrane helix</keyword>
<keyword evidence="1" id="KW-0812">Transmembrane</keyword>
<dbReference type="PANTHER" id="PTHR37013:SF4">
    <property type="entry name" value="INTEGRAL MEMBRANE PROTEIN"/>
    <property type="match status" value="1"/>
</dbReference>
<sequence length="299" mass="33627">MAPAEGYRGGIDVTLPIAMTIAGFFAVSVYNVFEINVQIFFLFRKRTGLYFWSLLFASWGIALHSVGFLLQFFQLCKNDYANIVIITLGGVPMVIGFAVVLYSRLHLIVEDRRKIRWVLIMILMSFLVFVPPTILNFGSNSPHPEPFIRPFEIYEKVMLFAFSAQEVIISGLYLREARKMLRIVDLNRSKGSNRVMKHLIYVNVLVIVLDMTIIGTELGGVHEIQTTYKSAVYSVKLKLEFIVLNQLRSLVKRGGNSCDCQSPHILSTTAEGTTSSVGYSCSMKTFFGHGSLSSNLPTR</sequence>
<feature type="transmembrane region" description="Helical" evidence="1">
    <location>
        <begin position="80"/>
        <end position="103"/>
    </location>
</feature>
<dbReference type="OrthoDB" id="405906at2759"/>
<evidence type="ECO:0000313" key="3">
    <source>
        <dbReference type="EMBL" id="KAH7114694.1"/>
    </source>
</evidence>
<dbReference type="Proteomes" id="UP000738349">
    <property type="component" value="Unassembled WGS sequence"/>
</dbReference>
<feature type="transmembrane region" description="Helical" evidence="1">
    <location>
        <begin position="49"/>
        <end position="74"/>
    </location>
</feature>
<feature type="domain" description="DUF7703" evidence="2">
    <location>
        <begin position="9"/>
        <end position="263"/>
    </location>
</feature>
<gene>
    <name evidence="3" type="ORF">EDB81DRAFT_299978</name>
</gene>
<organism evidence="3 4">
    <name type="scientific">Dactylonectria macrodidyma</name>
    <dbReference type="NCBI Taxonomy" id="307937"/>
    <lineage>
        <taxon>Eukaryota</taxon>
        <taxon>Fungi</taxon>
        <taxon>Dikarya</taxon>
        <taxon>Ascomycota</taxon>
        <taxon>Pezizomycotina</taxon>
        <taxon>Sordariomycetes</taxon>
        <taxon>Hypocreomycetidae</taxon>
        <taxon>Hypocreales</taxon>
        <taxon>Nectriaceae</taxon>
        <taxon>Dactylonectria</taxon>
    </lineage>
</organism>
<dbReference type="InterPro" id="IPR056120">
    <property type="entry name" value="DUF7703"/>
</dbReference>
<feature type="transmembrane region" description="Helical" evidence="1">
    <location>
        <begin position="15"/>
        <end position="37"/>
    </location>
</feature>
<feature type="transmembrane region" description="Helical" evidence="1">
    <location>
        <begin position="115"/>
        <end position="137"/>
    </location>
</feature>
<keyword evidence="4" id="KW-1185">Reference proteome</keyword>
<evidence type="ECO:0000259" key="2">
    <source>
        <dbReference type="Pfam" id="PF24802"/>
    </source>
</evidence>
<name>A0A9P9ICG3_9HYPO</name>
<evidence type="ECO:0000256" key="1">
    <source>
        <dbReference type="SAM" id="Phobius"/>
    </source>
</evidence>
<dbReference type="Pfam" id="PF24802">
    <property type="entry name" value="DUF7703"/>
    <property type="match status" value="1"/>
</dbReference>
<comment type="caution">
    <text evidence="3">The sequence shown here is derived from an EMBL/GenBank/DDBJ whole genome shotgun (WGS) entry which is preliminary data.</text>
</comment>
<keyword evidence="1" id="KW-0472">Membrane</keyword>
<reference evidence="3" key="1">
    <citation type="journal article" date="2021" name="Nat. Commun.">
        <title>Genetic determinants of endophytism in the Arabidopsis root mycobiome.</title>
        <authorList>
            <person name="Mesny F."/>
            <person name="Miyauchi S."/>
            <person name="Thiergart T."/>
            <person name="Pickel B."/>
            <person name="Atanasova L."/>
            <person name="Karlsson M."/>
            <person name="Huettel B."/>
            <person name="Barry K.W."/>
            <person name="Haridas S."/>
            <person name="Chen C."/>
            <person name="Bauer D."/>
            <person name="Andreopoulos W."/>
            <person name="Pangilinan J."/>
            <person name="LaButti K."/>
            <person name="Riley R."/>
            <person name="Lipzen A."/>
            <person name="Clum A."/>
            <person name="Drula E."/>
            <person name="Henrissat B."/>
            <person name="Kohler A."/>
            <person name="Grigoriev I.V."/>
            <person name="Martin F.M."/>
            <person name="Hacquard S."/>
        </authorList>
    </citation>
    <scope>NUCLEOTIDE SEQUENCE</scope>
    <source>
        <strain evidence="3">MPI-CAGE-AT-0147</strain>
    </source>
</reference>
<protein>
    <recommendedName>
        <fullName evidence="2">DUF7703 domain-containing protein</fullName>
    </recommendedName>
</protein>
<dbReference type="AlphaFoldDB" id="A0A9P9ICG3"/>
<dbReference type="PANTHER" id="PTHR37013">
    <property type="entry name" value="INTEGRAL MEMBRANE PROTEIN (AFU_ORTHOLOGUE AFUA_1G05950)-RELATED"/>
    <property type="match status" value="1"/>
</dbReference>
<proteinExistence type="predicted"/>
<evidence type="ECO:0000313" key="4">
    <source>
        <dbReference type="Proteomes" id="UP000738349"/>
    </source>
</evidence>
<dbReference type="EMBL" id="JAGMUV010000032">
    <property type="protein sequence ID" value="KAH7114694.1"/>
    <property type="molecule type" value="Genomic_DNA"/>
</dbReference>
<feature type="transmembrane region" description="Helical" evidence="1">
    <location>
        <begin position="157"/>
        <end position="174"/>
    </location>
</feature>
<feature type="transmembrane region" description="Helical" evidence="1">
    <location>
        <begin position="195"/>
        <end position="215"/>
    </location>
</feature>
<accession>A0A9P9ICG3</accession>